<dbReference type="NCBIfam" id="TIGR00160">
    <property type="entry name" value="MGSA"/>
    <property type="match status" value="1"/>
</dbReference>
<dbReference type="PATRIC" id="fig|1409788.3.peg.869"/>
<dbReference type="CDD" id="cd01422">
    <property type="entry name" value="MGS"/>
    <property type="match status" value="1"/>
</dbReference>
<dbReference type="InterPro" id="IPR036914">
    <property type="entry name" value="MGS-like_dom_sf"/>
</dbReference>
<feature type="binding site" evidence="2">
    <location>
        <begin position="101"/>
        <end position="102"/>
    </location>
    <ligand>
        <name>substrate</name>
    </ligand>
</feature>
<dbReference type="PANTHER" id="PTHR30492:SF0">
    <property type="entry name" value="METHYLGLYOXAL SYNTHASE"/>
    <property type="match status" value="1"/>
</dbReference>
<evidence type="ECO:0000256" key="2">
    <source>
        <dbReference type="HAMAP-Rule" id="MF_00549"/>
    </source>
</evidence>
<dbReference type="SMART" id="SM00851">
    <property type="entry name" value="MGS"/>
    <property type="match status" value="1"/>
</dbReference>
<dbReference type="AlphaFoldDB" id="A0A0L8VCW2"/>
<name>A0A0L8VCW2_9BACT</name>
<dbReference type="Gene3D" id="3.40.50.1380">
    <property type="entry name" value="Methylglyoxal synthase-like domain"/>
    <property type="match status" value="1"/>
</dbReference>
<gene>
    <name evidence="2" type="primary">mgsA</name>
    <name evidence="4" type="ORF">NC99_08520</name>
</gene>
<dbReference type="STRING" id="1409788.NC99_08520"/>
<comment type="function">
    <text evidence="2">Catalyzes the formation of methylglyoxal from dihydroxyacetone phosphate.</text>
</comment>
<dbReference type="Pfam" id="PF02142">
    <property type="entry name" value="MGS"/>
    <property type="match status" value="1"/>
</dbReference>
<keyword evidence="2 4" id="KW-0456">Lyase</keyword>
<feature type="active site" description="Proton donor/acceptor" evidence="2">
    <location>
        <position position="107"/>
    </location>
</feature>
<comment type="similarity">
    <text evidence="1 2">Belongs to the methylglyoxal synthase family.</text>
</comment>
<evidence type="ECO:0000313" key="4">
    <source>
        <dbReference type="EMBL" id="KOH46315.1"/>
    </source>
</evidence>
<feature type="binding site" evidence="2">
    <location>
        <position position="45"/>
    </location>
    <ligand>
        <name>substrate</name>
    </ligand>
</feature>
<dbReference type="PANTHER" id="PTHR30492">
    <property type="entry name" value="METHYLGLYOXAL SYNTHASE"/>
    <property type="match status" value="1"/>
</dbReference>
<accession>A0A0L8VCW2</accession>
<reference evidence="5" key="1">
    <citation type="submission" date="2015-07" db="EMBL/GenBank/DDBJ databases">
        <title>Genome sequencing of Sunxiuqinia dokdonensis strain SK.</title>
        <authorList>
            <person name="Ahn S."/>
            <person name="Kim B.-C."/>
        </authorList>
    </citation>
    <scope>NUCLEOTIDE SEQUENCE [LARGE SCALE GENOMIC DNA]</scope>
    <source>
        <strain evidence="5">SK</strain>
    </source>
</reference>
<sequence>MLFFEEKTKYRTNIDLIYAKGKLIFGKSIFMKTIKQKKVIAIVAHDNRKKDMIEWVAFNWKELADHKLICTGTTGKLVQETLLQKCQENDAFPPDVTRLKSGPLGGDQQLGAHIADGIVDMLIFFWDPMQPQPHDVDVKALLRISTLYNIPVAMNRSTADFLVSSTLFHEQYTPIIKDYSGYISRDISL</sequence>
<keyword evidence="5" id="KW-1185">Reference proteome</keyword>
<dbReference type="InterPro" id="IPR011607">
    <property type="entry name" value="MGS-like_dom"/>
</dbReference>
<dbReference type="GO" id="GO:0005829">
    <property type="term" value="C:cytosol"/>
    <property type="evidence" value="ECO:0007669"/>
    <property type="project" value="TreeGrafter"/>
</dbReference>
<dbReference type="PROSITE" id="PS51855">
    <property type="entry name" value="MGS"/>
    <property type="match status" value="1"/>
</dbReference>
<dbReference type="Proteomes" id="UP000036958">
    <property type="component" value="Unassembled WGS sequence"/>
</dbReference>
<feature type="binding site" evidence="2">
    <location>
        <position position="49"/>
    </location>
    <ligand>
        <name>substrate</name>
    </ligand>
</feature>
<evidence type="ECO:0000256" key="1">
    <source>
        <dbReference type="ARBA" id="ARBA00006287"/>
    </source>
</evidence>
<feature type="binding site" evidence="2">
    <location>
        <begin position="71"/>
        <end position="74"/>
    </location>
    <ligand>
        <name>substrate</name>
    </ligand>
</feature>
<evidence type="ECO:0000259" key="3">
    <source>
        <dbReference type="PROSITE" id="PS51855"/>
    </source>
</evidence>
<dbReference type="PROSITE" id="PS01335">
    <property type="entry name" value="METHYLGLYOXAL_SYNTH"/>
    <property type="match status" value="1"/>
</dbReference>
<feature type="domain" description="MGS-like" evidence="3">
    <location>
        <begin position="32"/>
        <end position="189"/>
    </location>
</feature>
<organism evidence="4 5">
    <name type="scientific">Sunxiuqinia dokdonensis</name>
    <dbReference type="NCBI Taxonomy" id="1409788"/>
    <lineage>
        <taxon>Bacteria</taxon>
        <taxon>Pseudomonadati</taxon>
        <taxon>Bacteroidota</taxon>
        <taxon>Bacteroidia</taxon>
        <taxon>Marinilabiliales</taxon>
        <taxon>Prolixibacteraceae</taxon>
        <taxon>Sunxiuqinia</taxon>
    </lineage>
</organism>
<dbReference type="NCBIfam" id="NF003559">
    <property type="entry name" value="PRK05234.1"/>
    <property type="match status" value="1"/>
</dbReference>
<dbReference type="HAMAP" id="MF_00549">
    <property type="entry name" value="Methylglyoxal_synth"/>
    <property type="match status" value="1"/>
</dbReference>
<dbReference type="EC" id="4.2.3.3" evidence="2"/>
<protein>
    <recommendedName>
        <fullName evidence="2">Methylglyoxal synthase</fullName>
        <shortName evidence="2">MGS</shortName>
        <ecNumber evidence="2">4.2.3.3</ecNumber>
    </recommendedName>
</protein>
<dbReference type="SUPFAM" id="SSF52335">
    <property type="entry name" value="Methylglyoxal synthase-like"/>
    <property type="match status" value="1"/>
</dbReference>
<dbReference type="EMBL" id="LGIA01000032">
    <property type="protein sequence ID" value="KOH46315.1"/>
    <property type="molecule type" value="Genomic_DNA"/>
</dbReference>
<comment type="catalytic activity">
    <reaction evidence="2">
        <text>dihydroxyacetone phosphate = methylglyoxal + phosphate</text>
        <dbReference type="Rhea" id="RHEA:17937"/>
        <dbReference type="ChEBI" id="CHEBI:17158"/>
        <dbReference type="ChEBI" id="CHEBI:43474"/>
        <dbReference type="ChEBI" id="CHEBI:57642"/>
        <dbReference type="EC" id="4.2.3.3"/>
    </reaction>
</comment>
<feature type="binding site" evidence="2">
    <location>
        <position position="134"/>
    </location>
    <ligand>
        <name>substrate</name>
    </ligand>
</feature>
<comment type="caution">
    <text evidence="4">The sequence shown here is derived from an EMBL/GenBank/DDBJ whole genome shotgun (WGS) entry which is preliminary data.</text>
</comment>
<dbReference type="InterPro" id="IPR018148">
    <property type="entry name" value="Methylglyoxal_synth_AS"/>
</dbReference>
<proteinExistence type="inferred from homology"/>
<dbReference type="GO" id="GO:0008929">
    <property type="term" value="F:methylglyoxal synthase activity"/>
    <property type="evidence" value="ECO:0007669"/>
    <property type="project" value="UniProtKB-UniRule"/>
</dbReference>
<dbReference type="InterPro" id="IPR004363">
    <property type="entry name" value="Methylgl_synth"/>
</dbReference>
<evidence type="ECO:0000313" key="5">
    <source>
        <dbReference type="Proteomes" id="UP000036958"/>
    </source>
</evidence>
<dbReference type="GO" id="GO:0019242">
    <property type="term" value="P:methylglyoxal biosynthetic process"/>
    <property type="evidence" value="ECO:0007669"/>
    <property type="project" value="UniProtKB-UniRule"/>
</dbReference>